<sequence>MSSIIPVIAPPGIAPNMVEGIRLRTSLSLDASVVRYGQAERINLYDTDHDLIASFSNAGMLWSQAGNEGASVLAGFYIFDIRNSGTMVARSVAGNVSGIFIGGAGDYLENSGVIAGVTQGGQATGITHFGPGISIHNIGGGTIAAQTLGDSLAGVAGSIGVYMVNGGYLFNARGSSILAEGGVARGVHVSGLGGDILNDGLIQARGDSVDWPATAISLSYAAPYGSRVINNGTIDAEIAITASQLSYNPFVTGTAWIENSAEGVIRGDILLELGDDLILNSGTIIGDISTGEGDDLVDLSAGLWIGTADLGWGDDGLIGSKAGDIVNGGRGDDDLRGGAGNDLLIGGVGNDMISGDGGNDGLYGEQDDDVISTSGGDVADGGDGDDLIFAGDLGFARLDGGAGFDTLAFGTQGLRLDLSDALASGRIHGFEGMMLVSGQQVAIRAGDAGTLADGVLRIGGAAEAGVELVGGWTDAGAAPEPDIGYHRYTLGSETILVAQTVPVTIVTTAGAGFHGLDPVAGGDPAPLIGSSEGAMPTDAELSITGYRLFGTVLIHASETWRTSGGGAALLGEQDAALINHGTIISVHDHNIVHALAGNQWDILVNHGTVRAVGTGNTGAVGYDPGSRGKLDNQGLIEAISDRGGVFAVTVGGAAADPAIFFRNSGTISGRSDAGAAVGAEISTIVRADNGPSAINSGRIEAIGGAGTVAVQMLASGVFRNDGTIFADGSASSGAQDAVGVQLYYSGINSFTGLENNGTIVADIAVRSDGGADRIVNTGRIEGAIRLNADDDSLIDSGVIVGAIDLGAGNDLYDGSAAKAAASVAGGGGDDRLVGTAFDDILVGGAGDDVIDGRGGGDIVQIGDALSDCTISFDGAVCVVTTKTEGVDRIANVETIAFAGVSVSVAALKAQYGDTTAPLLQGILPSDGRTAVATDAAVVLAFSEYVARGSGEIRIVRSDGRIVERFDVATSDRIRIDDGVVTVDPLYALAAGTRYRIEVDAGAITDRAENPYAGLSTHGFTTLAAPSPATGQARLIATGALTAEIGGDALIFGTMHGQDIRIADQPGAIEFDGSFARGGDVVRLTGAAADYQVRVAGSNIVFDDGDTRIVIPVGIAGMALSFDDGVRTLIFADGAVRIGGQAVSDSFAPLGSPAEAPPLSDPPAIVGAGRLVLHPGAVATVAGDIEIFGSNAGHETLEIRGGAIRLDGSFARGGDTIVLDALSGAFDARLAGSAVEMRSSGMTVSIPVGTAGITLRFVDGDRTLAYDEAAGAVKIGDQIVGAQSIGLTGPVEIPVTAFA</sequence>
<organism evidence="3 4">
    <name type="scientific">Sphingomonas colocasiae</name>
    <dbReference type="NCBI Taxonomy" id="1848973"/>
    <lineage>
        <taxon>Bacteria</taxon>
        <taxon>Pseudomonadati</taxon>
        <taxon>Pseudomonadota</taxon>
        <taxon>Alphaproteobacteria</taxon>
        <taxon>Sphingomonadales</taxon>
        <taxon>Sphingomonadaceae</taxon>
        <taxon>Sphingomonas</taxon>
    </lineage>
</organism>
<keyword evidence="1" id="KW-0732">Signal</keyword>
<dbReference type="InterPro" id="IPR001343">
    <property type="entry name" value="Hemolysn_Ca-bd"/>
</dbReference>
<dbReference type="EMBL" id="JAINVV010000003">
    <property type="protein sequence ID" value="MBY8821892.1"/>
    <property type="molecule type" value="Genomic_DNA"/>
</dbReference>
<dbReference type="Proteomes" id="UP000706039">
    <property type="component" value="Unassembled WGS sequence"/>
</dbReference>
<dbReference type="Gene3D" id="2.160.20.160">
    <property type="match status" value="2"/>
</dbReference>
<dbReference type="SUPFAM" id="SSF51120">
    <property type="entry name" value="beta-Roll"/>
    <property type="match status" value="2"/>
</dbReference>
<feature type="domain" description="SbsA Ig-like" evidence="2">
    <location>
        <begin position="913"/>
        <end position="1021"/>
    </location>
</feature>
<evidence type="ECO:0000256" key="1">
    <source>
        <dbReference type="ARBA" id="ARBA00022729"/>
    </source>
</evidence>
<gene>
    <name evidence="3" type="ORF">K7G82_06290</name>
</gene>
<dbReference type="InterPro" id="IPR011049">
    <property type="entry name" value="Serralysin-like_metalloprot_C"/>
</dbReference>
<dbReference type="Pfam" id="PF00353">
    <property type="entry name" value="HemolysinCabind"/>
    <property type="match status" value="2"/>
</dbReference>
<keyword evidence="4" id="KW-1185">Reference proteome</keyword>
<name>A0ABS7PKT0_9SPHN</name>
<comment type="caution">
    <text evidence="3">The sequence shown here is derived from an EMBL/GenBank/DDBJ whole genome shotgun (WGS) entry which is preliminary data.</text>
</comment>
<evidence type="ECO:0000313" key="3">
    <source>
        <dbReference type="EMBL" id="MBY8821892.1"/>
    </source>
</evidence>
<dbReference type="Pfam" id="PF13205">
    <property type="entry name" value="Big_5"/>
    <property type="match status" value="1"/>
</dbReference>
<dbReference type="PROSITE" id="PS00330">
    <property type="entry name" value="HEMOLYSIN_CALCIUM"/>
    <property type="match status" value="1"/>
</dbReference>
<reference evidence="3 4" key="1">
    <citation type="submission" date="2021-08" db="EMBL/GenBank/DDBJ databases">
        <authorList>
            <person name="Tuo L."/>
        </authorList>
    </citation>
    <scope>NUCLEOTIDE SEQUENCE [LARGE SCALE GENOMIC DNA]</scope>
    <source>
        <strain evidence="3 4">JCM 31229</strain>
    </source>
</reference>
<dbReference type="RefSeq" id="WP_222988968.1">
    <property type="nucleotide sequence ID" value="NZ_JAINVV010000003.1"/>
</dbReference>
<evidence type="ECO:0000313" key="4">
    <source>
        <dbReference type="Proteomes" id="UP000706039"/>
    </source>
</evidence>
<protein>
    <submittedName>
        <fullName evidence="3">Ig-like domain-containing protein</fullName>
    </submittedName>
</protein>
<dbReference type="InterPro" id="IPR032812">
    <property type="entry name" value="SbsA_Ig"/>
</dbReference>
<accession>A0ABS7PKT0</accession>
<proteinExistence type="predicted"/>
<dbReference type="PRINTS" id="PR00313">
    <property type="entry name" value="CABNDNGRPT"/>
</dbReference>
<dbReference type="InterPro" id="IPR018511">
    <property type="entry name" value="Hemolysin-typ_Ca-bd_CS"/>
</dbReference>
<evidence type="ECO:0000259" key="2">
    <source>
        <dbReference type="Pfam" id="PF13205"/>
    </source>
</evidence>